<dbReference type="Gene3D" id="2.60.120.1440">
    <property type="match status" value="1"/>
</dbReference>
<keyword evidence="4" id="KW-1185">Reference proteome</keyword>
<gene>
    <name evidence="3" type="ORF">SAMN06269173_107130</name>
</gene>
<dbReference type="InterPro" id="IPR006860">
    <property type="entry name" value="FecR"/>
</dbReference>
<dbReference type="InterPro" id="IPR012373">
    <property type="entry name" value="Ferrdict_sens_TM"/>
</dbReference>
<organism evidence="3 4">
    <name type="scientific">Hymenobacter mucosus</name>
    <dbReference type="NCBI Taxonomy" id="1411120"/>
    <lineage>
        <taxon>Bacteria</taxon>
        <taxon>Pseudomonadati</taxon>
        <taxon>Bacteroidota</taxon>
        <taxon>Cytophagia</taxon>
        <taxon>Cytophagales</taxon>
        <taxon>Hymenobacteraceae</taxon>
        <taxon>Hymenobacter</taxon>
    </lineage>
</organism>
<dbReference type="EMBL" id="FZNS01000007">
    <property type="protein sequence ID" value="SNR81340.1"/>
    <property type="molecule type" value="Genomic_DNA"/>
</dbReference>
<dbReference type="PANTHER" id="PTHR30273:SF2">
    <property type="entry name" value="PROTEIN FECR"/>
    <property type="match status" value="1"/>
</dbReference>
<keyword evidence="1" id="KW-0812">Transmembrane</keyword>
<evidence type="ECO:0000313" key="3">
    <source>
        <dbReference type="EMBL" id="SNR81340.1"/>
    </source>
</evidence>
<feature type="transmembrane region" description="Helical" evidence="1">
    <location>
        <begin position="90"/>
        <end position="112"/>
    </location>
</feature>
<evidence type="ECO:0000256" key="1">
    <source>
        <dbReference type="SAM" id="Phobius"/>
    </source>
</evidence>
<dbReference type="GO" id="GO:0016989">
    <property type="term" value="F:sigma factor antagonist activity"/>
    <property type="evidence" value="ECO:0007669"/>
    <property type="project" value="TreeGrafter"/>
</dbReference>
<sequence length="330" mass="36960">MVTSAGLCNSVMKPSNSRFHQLPSRLQRYLRSRLASQQSEQQRGQWLDDLAAATPDDDVLINRELEAARRARILAGIYARTQPSVRVFQLWPALQLAAVLVPLLIVGAVLWLPLGPPRVLCYATGVGEHREVVLPDKSHVWLRPRSELTCAASFGAVRDVQLRGEAFFAVTKNPAQPFVVHTPKVTVRVLGTSFLVKAYPQLSITTVHVRTGRVQVARQDTLLGLLRPHDQLVYTSHNQQVKLSSNEFDDTLPSSRMLTFEQASLPEILLLLENYYPIRFTLRRDAPTVALTGTLDPALSADQVTDVLNVLLQRHHLRITKRSTATYQVE</sequence>
<dbReference type="Proteomes" id="UP000198310">
    <property type="component" value="Unassembled WGS sequence"/>
</dbReference>
<dbReference type="PIRSF" id="PIRSF018266">
    <property type="entry name" value="FecR"/>
    <property type="match status" value="1"/>
</dbReference>
<proteinExistence type="predicted"/>
<protein>
    <submittedName>
        <fullName evidence="3">FecR family protein</fullName>
    </submittedName>
</protein>
<keyword evidence="1" id="KW-0472">Membrane</keyword>
<accession>A0A238ZDH7</accession>
<evidence type="ECO:0000313" key="4">
    <source>
        <dbReference type="Proteomes" id="UP000198310"/>
    </source>
</evidence>
<feature type="domain" description="FecR protein" evidence="2">
    <location>
        <begin position="122"/>
        <end position="215"/>
    </location>
</feature>
<dbReference type="Pfam" id="PF04773">
    <property type="entry name" value="FecR"/>
    <property type="match status" value="1"/>
</dbReference>
<evidence type="ECO:0000259" key="2">
    <source>
        <dbReference type="Pfam" id="PF04773"/>
    </source>
</evidence>
<name>A0A238ZDH7_9BACT</name>
<reference evidence="4" key="1">
    <citation type="submission" date="2017-06" db="EMBL/GenBank/DDBJ databases">
        <authorList>
            <person name="Varghese N."/>
            <person name="Submissions S."/>
        </authorList>
    </citation>
    <scope>NUCLEOTIDE SEQUENCE [LARGE SCALE GENOMIC DNA]</scope>
    <source>
        <strain evidence="4">DSM 28041</strain>
    </source>
</reference>
<dbReference type="PANTHER" id="PTHR30273">
    <property type="entry name" value="PERIPLASMIC SIGNAL SENSOR AND SIGMA FACTOR ACTIVATOR FECR-RELATED"/>
    <property type="match status" value="1"/>
</dbReference>
<dbReference type="AlphaFoldDB" id="A0A238ZDH7"/>
<keyword evidence="1" id="KW-1133">Transmembrane helix</keyword>